<gene>
    <name evidence="2" type="ORF">GCM10017577_42960</name>
</gene>
<name>A0A9W6NXW3_9PSEU</name>
<accession>A0A9W6NXW3</accession>
<reference evidence="2" key="1">
    <citation type="journal article" date="2014" name="Int. J. Syst. Evol. Microbiol.">
        <title>Complete genome sequence of Corynebacterium casei LMG S-19264T (=DSM 44701T), isolated from a smear-ripened cheese.</title>
        <authorList>
            <consortium name="US DOE Joint Genome Institute (JGI-PGF)"/>
            <person name="Walter F."/>
            <person name="Albersmeier A."/>
            <person name="Kalinowski J."/>
            <person name="Ruckert C."/>
        </authorList>
    </citation>
    <scope>NUCLEOTIDE SEQUENCE</scope>
    <source>
        <strain evidence="2">VKM Ac-1069</strain>
    </source>
</reference>
<organism evidence="2 3">
    <name type="scientific">Pseudonocardia halophobica</name>
    <dbReference type="NCBI Taxonomy" id="29401"/>
    <lineage>
        <taxon>Bacteria</taxon>
        <taxon>Bacillati</taxon>
        <taxon>Actinomycetota</taxon>
        <taxon>Actinomycetes</taxon>
        <taxon>Pseudonocardiales</taxon>
        <taxon>Pseudonocardiaceae</taxon>
        <taxon>Pseudonocardia</taxon>
    </lineage>
</organism>
<reference evidence="2" key="2">
    <citation type="submission" date="2023-01" db="EMBL/GenBank/DDBJ databases">
        <authorList>
            <person name="Sun Q."/>
            <person name="Evtushenko L."/>
        </authorList>
    </citation>
    <scope>NUCLEOTIDE SEQUENCE</scope>
    <source>
        <strain evidence="2">VKM Ac-1069</strain>
    </source>
</reference>
<feature type="domain" description="DUF402" evidence="1">
    <location>
        <begin position="26"/>
        <end position="150"/>
    </location>
</feature>
<dbReference type="InterPro" id="IPR007295">
    <property type="entry name" value="DUF402"/>
</dbReference>
<dbReference type="AlphaFoldDB" id="A0A9W6NXW3"/>
<proteinExistence type="predicted"/>
<evidence type="ECO:0000259" key="1">
    <source>
        <dbReference type="Pfam" id="PF04167"/>
    </source>
</evidence>
<dbReference type="EMBL" id="BSFQ01000019">
    <property type="protein sequence ID" value="GLL13153.1"/>
    <property type="molecule type" value="Genomic_DNA"/>
</dbReference>
<dbReference type="InterPro" id="IPR035930">
    <property type="entry name" value="FomD-like_sf"/>
</dbReference>
<comment type="caution">
    <text evidence="2">The sequence shown here is derived from an EMBL/GenBank/DDBJ whole genome shotgun (WGS) entry which is preliminary data.</text>
</comment>
<evidence type="ECO:0000313" key="2">
    <source>
        <dbReference type="EMBL" id="GLL13153.1"/>
    </source>
</evidence>
<sequence length="176" mass="19827">MHPPKIQTFDVPAGVNFDTKGIRREVAEYRRTPFGLYMSRPVVGRASAWWIESWLLPDLGLVVTDWQWNPGHEREQDFYLDVARIEPGEGTWRTTDLYLDLVVKRGLWTEVLDVDEFVEAVAGGLIDIATAEWALHRCHATVAALSAHGHDLDAWLAEQGVVLTWQGPGEQVRPAG</sequence>
<dbReference type="RefSeq" id="WP_081924019.1">
    <property type="nucleotide sequence ID" value="NZ_BAAAUZ010000039.1"/>
</dbReference>
<dbReference type="Proteomes" id="UP001143463">
    <property type="component" value="Unassembled WGS sequence"/>
</dbReference>
<evidence type="ECO:0000313" key="3">
    <source>
        <dbReference type="Proteomes" id="UP001143463"/>
    </source>
</evidence>
<dbReference type="Pfam" id="PF04167">
    <property type="entry name" value="DUF402"/>
    <property type="match status" value="1"/>
</dbReference>
<dbReference type="Gene3D" id="2.40.380.10">
    <property type="entry name" value="FomD-like"/>
    <property type="match status" value="1"/>
</dbReference>
<keyword evidence="3" id="KW-1185">Reference proteome</keyword>
<dbReference type="SUPFAM" id="SSF159234">
    <property type="entry name" value="FomD-like"/>
    <property type="match status" value="1"/>
</dbReference>
<protein>
    <recommendedName>
        <fullName evidence="1">DUF402 domain-containing protein</fullName>
    </recommendedName>
</protein>